<evidence type="ECO:0000256" key="2">
    <source>
        <dbReference type="ARBA" id="ARBA00004936"/>
    </source>
</evidence>
<evidence type="ECO:0000259" key="8">
    <source>
        <dbReference type="Pfam" id="PF00884"/>
    </source>
</evidence>
<evidence type="ECO:0000256" key="6">
    <source>
        <dbReference type="ARBA" id="ARBA00023136"/>
    </source>
</evidence>
<dbReference type="SUPFAM" id="SSF53649">
    <property type="entry name" value="Alkaline phosphatase-like"/>
    <property type="match status" value="1"/>
</dbReference>
<accession>A0ABN4JSC1</accession>
<keyword evidence="3" id="KW-1003">Cell membrane</keyword>
<sequence length="618" mass="70723">MKVKWSYKPVLVMLATMFYFFLLVNGIETYLNGSYAERAVWRSDHKEAFFFNYMIVFSLFIVFLGIFNRYFVSFVVTNALVVTLAVFSYYKFSFLGEFLYPWDLLLYNNVLNLLPNLYETINLTQVILVFGLIVAVIVAISVFLFIKKPKRWIRLNPWVRMLFIGLGAAYLSIFVFYRSIPEVESTLKDVDINNLTFDQERNYKTNGFLLTFMLNMQSAIVLPPSGYNEKNVMDIVDNLTKVEPQSNSTAKQDPNIIFIMSESFWDPTSIEGLSFNEDPMPNVRAQQDGHILAPAFGGGTSNVEFEALTGFTNMFLPPGSVPYQQYIKSEIPAMPNYLASLGYETTAIHPYPKWFWNREEVYKHIGFDEFIDIDGFTDPVYRGPYVSDQQVTDTIIEQTEANEDPSFIYAITMQNHTSYNVDKYPDFTVETQTPPGVDPVFNLLLRSYTQGVADADAAFKSLIDYYETSDEPTIVVFFGDHLPAIGNDYKLFKQAGYVPRGAGDINWSLEDQKKMRSTPLAIWNNYGTEVPDLGTISPSFLAPTVFDLAGIEQPLYHAVLENFQAEMPGYTNEVKIDADGELYKVTPDKVETTKQQYEMIQYDLLFGDQYSLEKLFGN</sequence>
<evidence type="ECO:0000256" key="1">
    <source>
        <dbReference type="ARBA" id="ARBA00004651"/>
    </source>
</evidence>
<keyword evidence="6 7" id="KW-0472">Membrane</keyword>
<feature type="transmembrane region" description="Helical" evidence="7">
    <location>
        <begin position="79"/>
        <end position="102"/>
    </location>
</feature>
<evidence type="ECO:0000256" key="7">
    <source>
        <dbReference type="SAM" id="Phobius"/>
    </source>
</evidence>
<comment type="subcellular location">
    <subcellularLocation>
        <location evidence="1">Cell membrane</location>
        <topology evidence="1">Multi-pass membrane protein</topology>
    </subcellularLocation>
</comment>
<dbReference type="Gene3D" id="3.40.720.10">
    <property type="entry name" value="Alkaline Phosphatase, subunit A"/>
    <property type="match status" value="1"/>
</dbReference>
<organism evidence="9 10">
    <name type="scientific">Planococcus kocurii</name>
    <dbReference type="NCBI Taxonomy" id="1374"/>
    <lineage>
        <taxon>Bacteria</taxon>
        <taxon>Bacillati</taxon>
        <taxon>Bacillota</taxon>
        <taxon>Bacilli</taxon>
        <taxon>Bacillales</taxon>
        <taxon>Caryophanaceae</taxon>
        <taxon>Planococcus</taxon>
    </lineage>
</organism>
<dbReference type="Pfam" id="PF00884">
    <property type="entry name" value="Sulfatase"/>
    <property type="match status" value="1"/>
</dbReference>
<evidence type="ECO:0000256" key="4">
    <source>
        <dbReference type="ARBA" id="ARBA00022692"/>
    </source>
</evidence>
<dbReference type="EMBL" id="CP013661">
    <property type="protein sequence ID" value="ALS77839.1"/>
    <property type="molecule type" value="Genomic_DNA"/>
</dbReference>
<evidence type="ECO:0000313" key="9">
    <source>
        <dbReference type="EMBL" id="ALS77839.1"/>
    </source>
</evidence>
<proteinExistence type="predicted"/>
<evidence type="ECO:0000256" key="3">
    <source>
        <dbReference type="ARBA" id="ARBA00022475"/>
    </source>
</evidence>
<dbReference type="InterPro" id="IPR017850">
    <property type="entry name" value="Alkaline_phosphatase_core_sf"/>
</dbReference>
<dbReference type="InterPro" id="IPR000917">
    <property type="entry name" value="Sulfatase_N"/>
</dbReference>
<dbReference type="RefSeq" id="WP_058384510.1">
    <property type="nucleotide sequence ID" value="NZ_CP013661.2"/>
</dbReference>
<comment type="pathway">
    <text evidence="2">Cell wall biogenesis; lipoteichoic acid biosynthesis.</text>
</comment>
<gene>
    <name evidence="9" type="ORF">AUO94_03880</name>
</gene>
<name>A0ABN4JSC1_9BACL</name>
<feature type="transmembrane region" description="Helical" evidence="7">
    <location>
        <begin position="158"/>
        <end position="177"/>
    </location>
</feature>
<dbReference type="PANTHER" id="PTHR47371">
    <property type="entry name" value="LIPOTEICHOIC ACID SYNTHASE"/>
    <property type="match status" value="1"/>
</dbReference>
<dbReference type="InterPro" id="IPR050448">
    <property type="entry name" value="OpgB/LTA_synthase_biosynth"/>
</dbReference>
<dbReference type="PANTHER" id="PTHR47371:SF3">
    <property type="entry name" value="PHOSPHOGLYCEROL TRANSFERASE I"/>
    <property type="match status" value="1"/>
</dbReference>
<keyword evidence="5 7" id="KW-1133">Transmembrane helix</keyword>
<dbReference type="Proteomes" id="UP000065533">
    <property type="component" value="Chromosome"/>
</dbReference>
<evidence type="ECO:0000313" key="10">
    <source>
        <dbReference type="Proteomes" id="UP000065533"/>
    </source>
</evidence>
<keyword evidence="4 7" id="KW-0812">Transmembrane</keyword>
<dbReference type="CDD" id="cd16015">
    <property type="entry name" value="LTA_synthase"/>
    <property type="match status" value="1"/>
</dbReference>
<reference evidence="9" key="1">
    <citation type="submission" date="2016-01" db="EMBL/GenBank/DDBJ databases">
        <title>Complete genome of Planococcus kocurri type strain.</title>
        <authorList>
            <person name="See-Too W.S."/>
        </authorList>
    </citation>
    <scope>NUCLEOTIDE SEQUENCE [LARGE SCALE GENOMIC DNA]</scope>
    <source>
        <strain evidence="9">ATCC 43650</strain>
    </source>
</reference>
<evidence type="ECO:0000256" key="5">
    <source>
        <dbReference type="ARBA" id="ARBA00022989"/>
    </source>
</evidence>
<keyword evidence="10" id="KW-1185">Reference proteome</keyword>
<feature type="transmembrane region" description="Helical" evidence="7">
    <location>
        <begin position="122"/>
        <end position="146"/>
    </location>
</feature>
<protein>
    <recommendedName>
        <fullName evidence="8">Sulfatase N-terminal domain-containing protein</fullName>
    </recommendedName>
</protein>
<feature type="domain" description="Sulfatase N-terminal" evidence="8">
    <location>
        <begin position="254"/>
        <end position="551"/>
    </location>
</feature>
<feature type="transmembrane region" description="Helical" evidence="7">
    <location>
        <begin position="50"/>
        <end position="67"/>
    </location>
</feature>